<keyword evidence="2" id="KW-0479">Metal-binding</keyword>
<dbReference type="InterPro" id="IPR000917">
    <property type="entry name" value="Sulfatase_N"/>
</dbReference>
<dbReference type="PANTHER" id="PTHR42693">
    <property type="entry name" value="ARYLSULFATASE FAMILY MEMBER"/>
    <property type="match status" value="1"/>
</dbReference>
<evidence type="ECO:0000313" key="6">
    <source>
        <dbReference type="EMBL" id="OAV52029.1"/>
    </source>
</evidence>
<evidence type="ECO:0000313" key="7">
    <source>
        <dbReference type="Proteomes" id="UP000078292"/>
    </source>
</evidence>
<sequence length="604" mass="66641">MHTTAMNRPVRSGKAGVALGTSLLLTAALSGCGSVAGEASLSHESSEQPNILMILLDDLGYTDLGAYGGEIETPNLDALVRESTQFTDFHAYPLCAPSRAALMTGQDPHQVGLGSMENLTPPGVPQSTPGYKGSLEGDFTGIAELLDEVGYDTYQVGKWHLGEEEGQTPQDTGFNENLTLYDAGASYFPDGLRLSQRTHEPENTVIYERNGSTLDSLPDDFFATRSYTDEMIEMIDQSVTAENPFFGYLAYTAPHDPLHVEDEELIGRYLDIYLDNYSFEELRDARIQQMLELELIEEAPSTRWIAQTPELDSITENQKKDLAYRMAVYAAVIHEADEQIGRLIDYLQDTDVYDDTLIVVASDNGAAANTHELYIRPGTERWHSKFYPKVGDIESYGLEGSFVSIGLPNAQVSSGPYFHAKNTLFEGGSRVPAFIKTPATNEEYEHRVVDTFAHITDLYPTFAEYGGANTKPGENLLGYSAKSFLEGTSDSIGDDEFGWEHFGHRSYRSGNWKLIFAPEPMGGTGEYSLYNLDKDPGETNNVIDSYPDIAHELAEKWDQYAEDQGVEVVDFEAVNAAAPESAAISLSIDWANDIEKPEKEDNNG</sequence>
<keyword evidence="4" id="KW-0106">Calcium</keyword>
<evidence type="ECO:0000256" key="3">
    <source>
        <dbReference type="ARBA" id="ARBA00022801"/>
    </source>
</evidence>
<dbReference type="SUPFAM" id="SSF53649">
    <property type="entry name" value="Alkaline phosphatase-like"/>
    <property type="match status" value="1"/>
</dbReference>
<gene>
    <name evidence="6" type="ORF">A6F49_01340</name>
</gene>
<dbReference type="AlphaFoldDB" id="A0A1B7LVB1"/>
<feature type="domain" description="Sulfatase N-terminal" evidence="5">
    <location>
        <begin position="49"/>
        <end position="467"/>
    </location>
</feature>
<dbReference type="STRING" id="1837282.A6F49_01340"/>
<comment type="similarity">
    <text evidence="1">Belongs to the sulfatase family.</text>
</comment>
<organism evidence="6 7">
    <name type="scientific">Enteractinococcus helveticum</name>
    <dbReference type="NCBI Taxonomy" id="1837282"/>
    <lineage>
        <taxon>Bacteria</taxon>
        <taxon>Bacillati</taxon>
        <taxon>Actinomycetota</taxon>
        <taxon>Actinomycetes</taxon>
        <taxon>Micrococcales</taxon>
        <taxon>Micrococcaceae</taxon>
    </lineage>
</organism>
<dbReference type="Gene3D" id="3.40.720.10">
    <property type="entry name" value="Alkaline Phosphatase, subunit A"/>
    <property type="match status" value="1"/>
</dbReference>
<dbReference type="GO" id="GO:0046872">
    <property type="term" value="F:metal ion binding"/>
    <property type="evidence" value="ECO:0007669"/>
    <property type="project" value="UniProtKB-KW"/>
</dbReference>
<keyword evidence="3" id="KW-0378">Hydrolase</keyword>
<dbReference type="Gene3D" id="3.30.1120.10">
    <property type="match status" value="1"/>
</dbReference>
<reference evidence="6 7" key="1">
    <citation type="submission" date="2016-04" db="EMBL/GenBank/DDBJ databases">
        <title>First whole genome shotgun sequence of the bacterium Enteractinococcus sp. strain UASWS1574.</title>
        <authorList>
            <person name="Crovadore J."/>
            <person name="Chablais R."/>
            <person name="Lefort F."/>
        </authorList>
    </citation>
    <scope>NUCLEOTIDE SEQUENCE [LARGE SCALE GENOMIC DNA]</scope>
    <source>
        <strain evidence="6 7">UASWS1574</strain>
    </source>
</reference>
<dbReference type="InterPro" id="IPR050738">
    <property type="entry name" value="Sulfatase"/>
</dbReference>
<dbReference type="PROSITE" id="PS00149">
    <property type="entry name" value="SULFATASE_2"/>
    <property type="match status" value="1"/>
</dbReference>
<name>A0A1B7LVB1_9MICC</name>
<comment type="caution">
    <text evidence="6">The sequence shown here is derived from an EMBL/GenBank/DDBJ whole genome shotgun (WGS) entry which is preliminary data.</text>
</comment>
<dbReference type="InterPro" id="IPR024607">
    <property type="entry name" value="Sulfatase_CS"/>
</dbReference>
<dbReference type="PROSITE" id="PS00523">
    <property type="entry name" value="SULFATASE_1"/>
    <property type="match status" value="1"/>
</dbReference>
<evidence type="ECO:0000256" key="2">
    <source>
        <dbReference type="ARBA" id="ARBA00022723"/>
    </source>
</evidence>
<dbReference type="PANTHER" id="PTHR42693:SF33">
    <property type="entry name" value="ARYLSULFATASE"/>
    <property type="match status" value="1"/>
</dbReference>
<accession>A0A1B7LVB1</accession>
<dbReference type="Pfam" id="PF00884">
    <property type="entry name" value="Sulfatase"/>
    <property type="match status" value="1"/>
</dbReference>
<protein>
    <submittedName>
        <fullName evidence="6">Arylsulfatase</fullName>
    </submittedName>
</protein>
<dbReference type="GO" id="GO:0004065">
    <property type="term" value="F:arylsulfatase activity"/>
    <property type="evidence" value="ECO:0007669"/>
    <property type="project" value="TreeGrafter"/>
</dbReference>
<dbReference type="RefSeq" id="WP_043055510.1">
    <property type="nucleotide sequence ID" value="NZ_LXEY01000112.1"/>
</dbReference>
<evidence type="ECO:0000256" key="4">
    <source>
        <dbReference type="ARBA" id="ARBA00022837"/>
    </source>
</evidence>
<proteinExistence type="inferred from homology"/>
<evidence type="ECO:0000256" key="1">
    <source>
        <dbReference type="ARBA" id="ARBA00008779"/>
    </source>
</evidence>
<evidence type="ECO:0000259" key="5">
    <source>
        <dbReference type="Pfam" id="PF00884"/>
    </source>
</evidence>
<dbReference type="EMBL" id="LXEY01000112">
    <property type="protein sequence ID" value="OAV52029.1"/>
    <property type="molecule type" value="Genomic_DNA"/>
</dbReference>
<dbReference type="InterPro" id="IPR017850">
    <property type="entry name" value="Alkaline_phosphatase_core_sf"/>
</dbReference>
<keyword evidence="7" id="KW-1185">Reference proteome</keyword>
<dbReference type="Proteomes" id="UP000078292">
    <property type="component" value="Unassembled WGS sequence"/>
</dbReference>